<dbReference type="EMBL" id="JAPDOD010000003">
    <property type="protein sequence ID" value="MDA0159761.1"/>
    <property type="molecule type" value="Genomic_DNA"/>
</dbReference>
<proteinExistence type="predicted"/>
<dbReference type="PANTHER" id="PTHR42812:SF12">
    <property type="entry name" value="BETA-XYLOSIDASE-RELATED"/>
    <property type="match status" value="1"/>
</dbReference>
<comment type="caution">
    <text evidence="3">The sequence shown here is derived from an EMBL/GenBank/DDBJ whole genome shotgun (WGS) entry which is preliminary data.</text>
</comment>
<organism evidence="3 4">
    <name type="scientific">Solirubrobacter ginsenosidimutans</name>
    <dbReference type="NCBI Taxonomy" id="490573"/>
    <lineage>
        <taxon>Bacteria</taxon>
        <taxon>Bacillati</taxon>
        <taxon>Actinomycetota</taxon>
        <taxon>Thermoleophilia</taxon>
        <taxon>Solirubrobacterales</taxon>
        <taxon>Solirubrobacteraceae</taxon>
        <taxon>Solirubrobacter</taxon>
    </lineage>
</organism>
<dbReference type="InterPro" id="IPR010496">
    <property type="entry name" value="AL/BT2_dom"/>
</dbReference>
<dbReference type="SUPFAM" id="SSF49899">
    <property type="entry name" value="Concanavalin A-like lectins/glucanases"/>
    <property type="match status" value="1"/>
</dbReference>
<dbReference type="Proteomes" id="UP001149140">
    <property type="component" value="Unassembled WGS sequence"/>
</dbReference>
<evidence type="ECO:0000313" key="4">
    <source>
        <dbReference type="Proteomes" id="UP001149140"/>
    </source>
</evidence>
<accession>A0A9X3MQ89</accession>
<dbReference type="InterPro" id="IPR058094">
    <property type="entry name" value="Ig-like_OmpL47-like"/>
</dbReference>
<dbReference type="NCBIfam" id="NF047446">
    <property type="entry name" value="barrel_OmpL47"/>
    <property type="match status" value="1"/>
</dbReference>
<evidence type="ECO:0000259" key="2">
    <source>
        <dbReference type="Pfam" id="PF17851"/>
    </source>
</evidence>
<evidence type="ECO:0000313" key="3">
    <source>
        <dbReference type="EMBL" id="MDA0159761.1"/>
    </source>
</evidence>
<dbReference type="Gene3D" id="2.60.120.200">
    <property type="match status" value="1"/>
</dbReference>
<dbReference type="AlphaFoldDB" id="A0A9X3MQ89"/>
<dbReference type="GO" id="GO:0016787">
    <property type="term" value="F:hydrolase activity"/>
    <property type="evidence" value="ECO:0007669"/>
    <property type="project" value="InterPro"/>
</dbReference>
<sequence>MPQNCTPSLNDEFNGTALDGKWQVLRPAPAYRTFNGDGRLRITVRNGDMIGATASAQNVLLQDAPDGSWQATTKLDVSTLTTAGDQAGFVLWTSENPNTFAKITYISKGTTQQYEWVATRNGASQISTGPSIPTRPTDAYLRLSANGAGTYIAEGSTDGETWQQISAPITDIGDPTKIKVGLKVSNTQDSTTRYAGFDYFRVDCSDKIAPTTTATLDEAKPDGELGWYTKSPEITLAADDGVGDGVDKVTYKIDGGAATTYKDPFTVAGEGEHVVEYFATDNAENVESIKKVAFRVDATAPKTTVDAKLANAENGPATVTLNTDDGKGSGAVLTEYRVDGGPWTTYMAKEEQILDGTAASLAQWKQAGAGNFELMNDGSGGINPVGGLGMLWYPKPYGDYKLKLQFREGQGTNGFSNGGVFIRFPNPEQSPRTDTCAKTGSAATDNAWVAIYCGHEIQIYDGTTGETRKTGSVYTFDNNDIDEIGPAKPRGDWEDYEIDVVGQKFTISRNGVVIKVFENAPGKQSDRGGDPPTDLRQFAQGYIGLQNHGGADDIQYRNVRIEDLSPGARGVVTAKPFTVTGKGPHTIEVRSTDAAGNQEAKTPFGFEIGATTPPGSTGDGSTPLPVVQQNPISPTLPVMAASTATAKFGTISSKITRATFAKKGVAVPISCTGAMDGSATLTVSSAVAKQLKLAKTTLASADAKCYGPHSIKVSLKPSSSLARALARKGGPKSVKLTLSVQMRVFGKAPQTLRKTITLKR</sequence>
<gene>
    <name evidence="3" type="ORF">OM076_05775</name>
</gene>
<dbReference type="InterPro" id="IPR041542">
    <property type="entry name" value="GH43_C2"/>
</dbReference>
<dbReference type="Gene3D" id="2.60.120.560">
    <property type="entry name" value="Exo-inulinase, domain 1"/>
    <property type="match status" value="1"/>
</dbReference>
<reference evidence="3" key="1">
    <citation type="submission" date="2022-10" db="EMBL/GenBank/DDBJ databases">
        <title>The WGS of Solirubrobacter ginsenosidimutans DSM 21036.</title>
        <authorList>
            <person name="Jiang Z."/>
        </authorList>
    </citation>
    <scope>NUCLEOTIDE SEQUENCE</scope>
    <source>
        <strain evidence="3">DSM 21036</strain>
    </source>
</reference>
<evidence type="ECO:0000259" key="1">
    <source>
        <dbReference type="Pfam" id="PF06439"/>
    </source>
</evidence>
<dbReference type="InterPro" id="IPR013320">
    <property type="entry name" value="ConA-like_dom_sf"/>
</dbReference>
<protein>
    <submittedName>
        <fullName evidence="3">DUF1080 domain-containing protein</fullName>
    </submittedName>
</protein>
<name>A0A9X3MQ89_9ACTN</name>
<dbReference type="InterPro" id="IPR051795">
    <property type="entry name" value="Glycosyl_Hydrlase_43"/>
</dbReference>
<dbReference type="Pfam" id="PF17851">
    <property type="entry name" value="GH43_C2"/>
    <property type="match status" value="1"/>
</dbReference>
<keyword evidence="4" id="KW-1185">Reference proteome</keyword>
<feature type="domain" description="Beta-xylosidase C-terminal Concanavalin A-like" evidence="2">
    <location>
        <begin position="10"/>
        <end position="202"/>
    </location>
</feature>
<dbReference type="Pfam" id="PF06439">
    <property type="entry name" value="3keto-disac_hyd"/>
    <property type="match status" value="1"/>
</dbReference>
<feature type="domain" description="3-keto-alpha-glucoside-1,2-lyase/3-keto-2-hydroxy-glucal hydratase" evidence="1">
    <location>
        <begin position="352"/>
        <end position="562"/>
    </location>
</feature>
<dbReference type="PANTHER" id="PTHR42812">
    <property type="entry name" value="BETA-XYLOSIDASE"/>
    <property type="match status" value="1"/>
</dbReference>